<organism evidence="1 2">
    <name type="scientific">Hermanssonia centrifuga</name>
    <dbReference type="NCBI Taxonomy" id="98765"/>
    <lineage>
        <taxon>Eukaryota</taxon>
        <taxon>Fungi</taxon>
        <taxon>Dikarya</taxon>
        <taxon>Basidiomycota</taxon>
        <taxon>Agaricomycotina</taxon>
        <taxon>Agaricomycetes</taxon>
        <taxon>Polyporales</taxon>
        <taxon>Meruliaceae</taxon>
        <taxon>Hermanssonia</taxon>
    </lineage>
</organism>
<protein>
    <submittedName>
        <fullName evidence="1">Uncharacterized protein</fullName>
    </submittedName>
</protein>
<comment type="caution">
    <text evidence="1">The sequence shown here is derived from an EMBL/GenBank/DDBJ whole genome shotgun (WGS) entry which is preliminary data.</text>
</comment>
<evidence type="ECO:0000313" key="1">
    <source>
        <dbReference type="EMBL" id="PSR72477.1"/>
    </source>
</evidence>
<name>A0A2R6NJC2_9APHY</name>
<proteinExistence type="predicted"/>
<keyword evidence="2" id="KW-1185">Reference proteome</keyword>
<sequence length="76" mass="8776">MKAMRNRMKKIWITQETEDVLQDQFKALQDKGIACILERLPAEFTEPVLDTVLQLFPVHSMGAANLSVRPNLWPRP</sequence>
<dbReference type="OrthoDB" id="1735853at2759"/>
<dbReference type="EMBL" id="MLYV02001175">
    <property type="protein sequence ID" value="PSR72477.1"/>
    <property type="molecule type" value="Genomic_DNA"/>
</dbReference>
<evidence type="ECO:0000313" key="2">
    <source>
        <dbReference type="Proteomes" id="UP000186601"/>
    </source>
</evidence>
<dbReference type="Proteomes" id="UP000186601">
    <property type="component" value="Unassembled WGS sequence"/>
</dbReference>
<dbReference type="AlphaFoldDB" id="A0A2R6NJC2"/>
<accession>A0A2R6NJC2</accession>
<gene>
    <name evidence="1" type="ORF">PHLCEN_2v11656</name>
</gene>
<reference evidence="1 2" key="1">
    <citation type="submission" date="2018-02" db="EMBL/GenBank/DDBJ databases">
        <title>Genome sequence of the basidiomycete white-rot fungus Phlebia centrifuga.</title>
        <authorList>
            <person name="Granchi Z."/>
            <person name="Peng M."/>
            <person name="de Vries R.P."/>
            <person name="Hilden K."/>
            <person name="Makela M.R."/>
            <person name="Grigoriev I."/>
            <person name="Riley R."/>
        </authorList>
    </citation>
    <scope>NUCLEOTIDE SEQUENCE [LARGE SCALE GENOMIC DNA]</scope>
    <source>
        <strain evidence="1 2">FBCC195</strain>
    </source>
</reference>
<feature type="non-terminal residue" evidence="1">
    <location>
        <position position="1"/>
    </location>
</feature>